<protein>
    <submittedName>
        <fullName evidence="1">Uncharacterized protein</fullName>
    </submittedName>
</protein>
<evidence type="ECO:0000313" key="2">
    <source>
        <dbReference type="Proteomes" id="UP000242498"/>
    </source>
</evidence>
<dbReference type="RefSeq" id="WP_096293462.1">
    <property type="nucleotide sequence ID" value="NZ_LT907782.1"/>
</dbReference>
<gene>
    <name evidence="1" type="ORF">SAMN06296273_2252</name>
</gene>
<dbReference type="EMBL" id="LT907782">
    <property type="protein sequence ID" value="SNX60784.1"/>
    <property type="molecule type" value="Genomic_DNA"/>
</dbReference>
<evidence type="ECO:0000313" key="1">
    <source>
        <dbReference type="EMBL" id="SNX60784.1"/>
    </source>
</evidence>
<organism evidence="1 2">
    <name type="scientific">Nitrosomonas ureae</name>
    <dbReference type="NCBI Taxonomy" id="44577"/>
    <lineage>
        <taxon>Bacteria</taxon>
        <taxon>Pseudomonadati</taxon>
        <taxon>Pseudomonadota</taxon>
        <taxon>Betaproteobacteria</taxon>
        <taxon>Nitrosomonadales</taxon>
        <taxon>Nitrosomonadaceae</taxon>
        <taxon>Nitrosomonas</taxon>
    </lineage>
</organism>
<dbReference type="Proteomes" id="UP000242498">
    <property type="component" value="Chromosome I"/>
</dbReference>
<dbReference type="AlphaFoldDB" id="A0A285BZP7"/>
<proteinExistence type="predicted"/>
<accession>A0A285BZP7</accession>
<reference evidence="1 2" key="1">
    <citation type="submission" date="2017-08" db="EMBL/GenBank/DDBJ databases">
        <authorList>
            <person name="de Groot N.N."/>
        </authorList>
    </citation>
    <scope>NUCLEOTIDE SEQUENCE [LARGE SCALE GENOMIC DNA]</scope>
    <source>
        <strain evidence="1 2">Nm15</strain>
    </source>
</reference>
<name>A0A285BZP7_9PROT</name>
<sequence>MTFPGSPVDLQLIAQVASGSVGELLKEWLSRGVEHSYAILLAPIGVLDHPLSMQGLGGESIIMVRDLFEANPDSAVLLIGGKRFSDIGKEYLGAY</sequence>